<dbReference type="HOGENOM" id="CLU_1548297_0_0_1"/>
<dbReference type="VEuPathDB" id="FungiDB:MYCFIDRAFT_176724"/>
<dbReference type="RefSeq" id="XP_007928630.1">
    <property type="nucleotide sequence ID" value="XM_007930439.1"/>
</dbReference>
<protein>
    <submittedName>
        <fullName evidence="1">Uncharacterized protein</fullName>
    </submittedName>
</protein>
<name>M3AWD9_PSEFD</name>
<proteinExistence type="predicted"/>
<dbReference type="KEGG" id="pfj:MYCFIDRAFT_176724"/>
<dbReference type="EMBL" id="KB446560">
    <property type="protein sequence ID" value="EME81448.1"/>
    <property type="molecule type" value="Genomic_DNA"/>
</dbReference>
<reference evidence="1 2" key="1">
    <citation type="journal article" date="2012" name="PLoS Pathog.">
        <title>Diverse lifestyles and strategies of plant pathogenesis encoded in the genomes of eighteen Dothideomycetes fungi.</title>
        <authorList>
            <person name="Ohm R.A."/>
            <person name="Feau N."/>
            <person name="Henrissat B."/>
            <person name="Schoch C.L."/>
            <person name="Horwitz B.A."/>
            <person name="Barry K.W."/>
            <person name="Condon B.J."/>
            <person name="Copeland A.C."/>
            <person name="Dhillon B."/>
            <person name="Glaser F."/>
            <person name="Hesse C.N."/>
            <person name="Kosti I."/>
            <person name="LaButti K."/>
            <person name="Lindquist E.A."/>
            <person name="Lucas S."/>
            <person name="Salamov A.A."/>
            <person name="Bradshaw R.E."/>
            <person name="Ciuffetti L."/>
            <person name="Hamelin R.C."/>
            <person name="Kema G.H.J."/>
            <person name="Lawrence C."/>
            <person name="Scott J.A."/>
            <person name="Spatafora J.W."/>
            <person name="Turgeon B.G."/>
            <person name="de Wit P.J.G.M."/>
            <person name="Zhong S."/>
            <person name="Goodwin S.B."/>
            <person name="Grigoriev I.V."/>
        </authorList>
    </citation>
    <scope>NUCLEOTIDE SEQUENCE [LARGE SCALE GENOMIC DNA]</scope>
    <source>
        <strain evidence="1 2">CIRAD86</strain>
    </source>
</reference>
<keyword evidence="2" id="KW-1185">Reference proteome</keyword>
<sequence>MVPPQPLEYTPSATKCIRIGMVRSFTLSLLDRWTATIPGDSYGPSSFAFRYRSRSTKQRSLPFLNRSETASHLCPSTTKDQLTPHRRQEGAQEGPVIMVLGQRDLATGMTPSRHLGSFKTPIHNTTHATKPWSFKSHLQISSLSACQPTVARWHGARGRRSTDLGCCTSTADF</sequence>
<organism evidence="1 2">
    <name type="scientific">Pseudocercospora fijiensis (strain CIRAD86)</name>
    <name type="common">Black leaf streak disease fungus</name>
    <name type="synonym">Mycosphaerella fijiensis</name>
    <dbReference type="NCBI Taxonomy" id="383855"/>
    <lineage>
        <taxon>Eukaryota</taxon>
        <taxon>Fungi</taxon>
        <taxon>Dikarya</taxon>
        <taxon>Ascomycota</taxon>
        <taxon>Pezizomycotina</taxon>
        <taxon>Dothideomycetes</taxon>
        <taxon>Dothideomycetidae</taxon>
        <taxon>Mycosphaerellales</taxon>
        <taxon>Mycosphaerellaceae</taxon>
        <taxon>Pseudocercospora</taxon>
    </lineage>
</organism>
<dbReference type="AlphaFoldDB" id="M3AWD9"/>
<gene>
    <name evidence="1" type="ORF">MYCFIDRAFT_176724</name>
</gene>
<accession>M3AWD9</accession>
<dbReference type="GeneID" id="19333617"/>
<evidence type="ECO:0000313" key="1">
    <source>
        <dbReference type="EMBL" id="EME81448.1"/>
    </source>
</evidence>
<evidence type="ECO:0000313" key="2">
    <source>
        <dbReference type="Proteomes" id="UP000016932"/>
    </source>
</evidence>
<dbReference type="Proteomes" id="UP000016932">
    <property type="component" value="Unassembled WGS sequence"/>
</dbReference>